<protein>
    <submittedName>
        <fullName evidence="3">Unnamed protein product</fullName>
    </submittedName>
</protein>
<feature type="transmembrane region" description="Helical" evidence="2">
    <location>
        <begin position="148"/>
        <end position="166"/>
    </location>
</feature>
<reference evidence="3" key="1">
    <citation type="submission" date="2023-04" db="EMBL/GenBank/DDBJ databases">
        <title>Aspergillus oryzae NBRC 4228.</title>
        <authorList>
            <person name="Ichikawa N."/>
            <person name="Sato H."/>
            <person name="Tonouchi N."/>
        </authorList>
    </citation>
    <scope>NUCLEOTIDE SEQUENCE</scope>
    <source>
        <strain evidence="3">NBRC 4228</strain>
    </source>
</reference>
<feature type="transmembrane region" description="Helical" evidence="2">
    <location>
        <begin position="37"/>
        <end position="57"/>
    </location>
</feature>
<dbReference type="InterPro" id="IPR036259">
    <property type="entry name" value="MFS_trans_sf"/>
</dbReference>
<feature type="transmembrane region" description="Helical" evidence="2">
    <location>
        <begin position="406"/>
        <end position="427"/>
    </location>
</feature>
<name>A0AAN4YEI5_ASPOZ</name>
<feature type="transmembrane region" description="Helical" evidence="2">
    <location>
        <begin position="344"/>
        <end position="363"/>
    </location>
</feature>
<evidence type="ECO:0000313" key="4">
    <source>
        <dbReference type="Proteomes" id="UP001165205"/>
    </source>
</evidence>
<dbReference type="Gene3D" id="1.20.1250.20">
    <property type="entry name" value="MFS general substrate transporter like domains"/>
    <property type="match status" value="1"/>
</dbReference>
<comment type="caution">
    <text evidence="3">The sequence shown here is derived from an EMBL/GenBank/DDBJ whole genome shotgun (WGS) entry which is preliminary data.</text>
</comment>
<accession>A0AAN4YEI5</accession>
<proteinExistence type="predicted"/>
<feature type="transmembrane region" description="Helical" evidence="2">
    <location>
        <begin position="77"/>
        <end position="97"/>
    </location>
</feature>
<keyword evidence="2" id="KW-0472">Membrane</keyword>
<feature type="transmembrane region" description="Helical" evidence="2">
    <location>
        <begin position="375"/>
        <end position="400"/>
    </location>
</feature>
<evidence type="ECO:0000313" key="3">
    <source>
        <dbReference type="EMBL" id="GMG23963.1"/>
    </source>
</evidence>
<keyword evidence="2" id="KW-1133">Transmembrane helix</keyword>
<feature type="transmembrane region" description="Helical" evidence="2">
    <location>
        <begin position="172"/>
        <end position="194"/>
    </location>
</feature>
<dbReference type="AlphaFoldDB" id="A0AAN4YEI5"/>
<dbReference type="SUPFAM" id="SSF103473">
    <property type="entry name" value="MFS general substrate transporter"/>
    <property type="match status" value="1"/>
</dbReference>
<feature type="transmembrane region" description="Helical" evidence="2">
    <location>
        <begin position="274"/>
        <end position="297"/>
    </location>
</feature>
<evidence type="ECO:0000256" key="2">
    <source>
        <dbReference type="SAM" id="Phobius"/>
    </source>
</evidence>
<sequence>MDSDSETAPLLSERVSTDNPPIHNEAPSQHHVTASQFLPVSLLASLGMAATVATTIYAYADLLCTDPTACEDTEQSAYAAVVAIANGIAHTVAILILGPLQHLASNVPIAVSGRVFEGLASDNLLHFNLNTIYVSVASPTRKEASRPIAASLALYMLGTAVAPIAVTVFRSYTASFTTSLVIFALTMAYLVIFVRQPVSHGTGTLSNESAQPGWHKSPLGVLLSPLRPFYTNRKVIPYGLSLLLYTAVQGHLFPVIMVFASIRFHFGTLENGLIVSTAAICAAFQISLQIYVAPMLVRLSHRFGWGAQDASRVRHQDHNAVVGALLLQMVALSAITQVRSPVQLYLAVALSSAGLAVPAFFKAHFVSFMPDAPQAISALTFMESVGGLLSPFVLGAWQAVIPGTSVFLLAVALLGTTLCLFLVAGLFHSSGRV</sequence>
<gene>
    <name evidence="3" type="ORF">Aory04_000129900</name>
</gene>
<feature type="transmembrane region" description="Helical" evidence="2">
    <location>
        <begin position="242"/>
        <end position="262"/>
    </location>
</feature>
<feature type="transmembrane region" description="Helical" evidence="2">
    <location>
        <begin position="318"/>
        <end position="338"/>
    </location>
</feature>
<organism evidence="3 4">
    <name type="scientific">Aspergillus oryzae</name>
    <name type="common">Yellow koji mold</name>
    <dbReference type="NCBI Taxonomy" id="5062"/>
    <lineage>
        <taxon>Eukaryota</taxon>
        <taxon>Fungi</taxon>
        <taxon>Dikarya</taxon>
        <taxon>Ascomycota</taxon>
        <taxon>Pezizomycotina</taxon>
        <taxon>Eurotiomycetes</taxon>
        <taxon>Eurotiomycetidae</taxon>
        <taxon>Eurotiales</taxon>
        <taxon>Aspergillaceae</taxon>
        <taxon>Aspergillus</taxon>
        <taxon>Aspergillus subgen. Circumdati</taxon>
    </lineage>
</organism>
<evidence type="ECO:0000256" key="1">
    <source>
        <dbReference type="SAM" id="MobiDB-lite"/>
    </source>
</evidence>
<dbReference type="EMBL" id="BSYA01000008">
    <property type="protein sequence ID" value="GMG23963.1"/>
    <property type="molecule type" value="Genomic_DNA"/>
</dbReference>
<dbReference type="Proteomes" id="UP001165205">
    <property type="component" value="Unassembled WGS sequence"/>
</dbReference>
<feature type="region of interest" description="Disordered" evidence="1">
    <location>
        <begin position="1"/>
        <end position="30"/>
    </location>
</feature>
<keyword evidence="2" id="KW-0812">Transmembrane</keyword>